<evidence type="ECO:0000313" key="2">
    <source>
        <dbReference type="Ensembl" id="ENSLLEP00000023850.1"/>
    </source>
</evidence>
<feature type="compositionally biased region" description="Basic residues" evidence="1">
    <location>
        <begin position="37"/>
        <end position="53"/>
    </location>
</feature>
<evidence type="ECO:0000313" key="3">
    <source>
        <dbReference type="Proteomes" id="UP000694569"/>
    </source>
</evidence>
<name>A0A8C5PJM8_9ANUR</name>
<dbReference type="GeneTree" id="ENSGT00620000089227"/>
<dbReference type="PANTHER" id="PTHR37337">
    <property type="entry name" value="COILED-COIL DOMAIN-CONTAINING GLUTAMATE-RICH PROTEIN 1"/>
    <property type="match status" value="1"/>
</dbReference>
<feature type="region of interest" description="Disordered" evidence="1">
    <location>
        <begin position="29"/>
        <end position="62"/>
    </location>
</feature>
<reference evidence="2" key="2">
    <citation type="submission" date="2025-09" db="UniProtKB">
        <authorList>
            <consortium name="Ensembl"/>
        </authorList>
    </citation>
    <scope>IDENTIFICATION</scope>
</reference>
<dbReference type="Proteomes" id="UP000694569">
    <property type="component" value="Unplaced"/>
</dbReference>
<sequence length="305" mass="33812">MLRRGGLMMCGRGMLCPWGPKVDEWEPKGRAPGCRSRWQRRGAGRSQRAKRGHSPYSRPRALSLRPVNLMGNRAPGMRAPRNTNQFLMGEKYQLLKLRSDSVGTECSAGSDCEMDPLDMDSYLGVLENAHGALLEPQDPAEELTYCCSSDFSPLCPSPKAYWSPFTSESGGQTSDEIPSLSRLCGPARRTLAVVLSEKMMAAESGLQWSTPCVTLSSRTTCAQPPTEWMESARLSCDTAESRCRAVPRVALLTKVQPSPQSRQLITVQQYNSEEMTPMEDEYGCAHFWNLLSAICHLSSRDDISH</sequence>
<reference evidence="2" key="1">
    <citation type="submission" date="2025-08" db="UniProtKB">
        <authorList>
            <consortium name="Ensembl"/>
        </authorList>
    </citation>
    <scope>IDENTIFICATION</scope>
</reference>
<dbReference type="OrthoDB" id="9451863at2759"/>
<keyword evidence="3" id="KW-1185">Reference proteome</keyword>
<dbReference type="Pfam" id="PF15482">
    <property type="entry name" value="CCER1"/>
    <property type="match status" value="1"/>
</dbReference>
<dbReference type="AlphaFoldDB" id="A0A8C5PJM8"/>
<dbReference type="InterPro" id="IPR052696">
    <property type="entry name" value="Coiled-coil_domain"/>
</dbReference>
<evidence type="ECO:0000256" key="1">
    <source>
        <dbReference type="SAM" id="MobiDB-lite"/>
    </source>
</evidence>
<accession>A0A8C5PJM8</accession>
<dbReference type="PANTHER" id="PTHR37337:SF1">
    <property type="entry name" value="COILED-COIL DOMAIN-CONTAINING GLUTAMATE-RICH PROTEIN 1"/>
    <property type="match status" value="1"/>
</dbReference>
<protein>
    <submittedName>
        <fullName evidence="2">Uncharacterized protein</fullName>
    </submittedName>
</protein>
<dbReference type="InterPro" id="IPR027889">
    <property type="entry name" value="CCER1"/>
</dbReference>
<organism evidence="2 3">
    <name type="scientific">Leptobrachium leishanense</name>
    <name type="common">Leishan spiny toad</name>
    <dbReference type="NCBI Taxonomy" id="445787"/>
    <lineage>
        <taxon>Eukaryota</taxon>
        <taxon>Metazoa</taxon>
        <taxon>Chordata</taxon>
        <taxon>Craniata</taxon>
        <taxon>Vertebrata</taxon>
        <taxon>Euteleostomi</taxon>
        <taxon>Amphibia</taxon>
        <taxon>Batrachia</taxon>
        <taxon>Anura</taxon>
        <taxon>Pelobatoidea</taxon>
        <taxon>Megophryidae</taxon>
        <taxon>Leptobrachium</taxon>
    </lineage>
</organism>
<proteinExistence type="predicted"/>
<dbReference type="Ensembl" id="ENSLLET00000024762.1">
    <property type="protein sequence ID" value="ENSLLEP00000023850.1"/>
    <property type="gene ID" value="ENSLLEG00000015170.1"/>
</dbReference>